<protein>
    <submittedName>
        <fullName evidence="2">DUF1990 domain-containing protein</fullName>
    </submittedName>
</protein>
<feature type="domain" description="DUF1990" evidence="1">
    <location>
        <begin position="23"/>
        <end position="178"/>
    </location>
</feature>
<evidence type="ECO:0000313" key="2">
    <source>
        <dbReference type="EMBL" id="MDV7133620.1"/>
    </source>
</evidence>
<comment type="caution">
    <text evidence="2">The sequence shown here is derived from an EMBL/GenBank/DDBJ whole genome shotgun (WGS) entry which is preliminary data.</text>
</comment>
<dbReference type="InterPro" id="IPR014457">
    <property type="entry name" value="UCP010260"/>
</dbReference>
<sequence length="184" mass="19559">MSKPSVRPMDSDTAGRLRAAEFTYPEVGATKSGMPSGYHHLRRERTVGSGAAVFRELGDAVLRWQVQLGAGLTVTSPDARVSGGSVGLVGLGVGAARLKAPVRVVYVLDEPDRCGFAYGTLPGHPEAGEELFCIEHRADDSVVLVVAAFSRPHSVLARAGGPLGRLGQRLVTKRYLRALDNPEN</sequence>
<dbReference type="RefSeq" id="WP_243404462.1">
    <property type="nucleotide sequence ID" value="NZ_JAWLUM010000001.1"/>
</dbReference>
<dbReference type="PANTHER" id="PTHR34202:SF1">
    <property type="entry name" value="UPF0548 PROTEIN"/>
    <property type="match status" value="1"/>
</dbReference>
<dbReference type="Pfam" id="PF09348">
    <property type="entry name" value="DUF1990"/>
    <property type="match status" value="1"/>
</dbReference>
<gene>
    <name evidence="2" type="ORF">R4198_07920</name>
</gene>
<keyword evidence="3" id="KW-1185">Reference proteome</keyword>
<reference evidence="2 3" key="1">
    <citation type="submission" date="2023-10" db="EMBL/GenBank/DDBJ databases">
        <title>Development of a sustainable strategy for remediation of hydrocarbon-contaminated territories based on the waste exchange concept.</title>
        <authorList>
            <person name="Krivoruchko A."/>
        </authorList>
    </citation>
    <scope>NUCLEOTIDE SEQUENCE [LARGE SCALE GENOMIC DNA]</scope>
    <source>
        <strain evidence="2 3">IEGM 1236</strain>
    </source>
</reference>
<dbReference type="PIRSF" id="PIRSF010260">
    <property type="entry name" value="UCP010260"/>
    <property type="match status" value="1"/>
</dbReference>
<evidence type="ECO:0000259" key="1">
    <source>
        <dbReference type="Pfam" id="PF09348"/>
    </source>
</evidence>
<dbReference type="Proteomes" id="UP001185792">
    <property type="component" value="Unassembled WGS sequence"/>
</dbReference>
<dbReference type="InterPro" id="IPR018960">
    <property type="entry name" value="DUF1990"/>
</dbReference>
<proteinExistence type="predicted"/>
<dbReference type="EMBL" id="JAWLUM010000001">
    <property type="protein sequence ID" value="MDV7133620.1"/>
    <property type="molecule type" value="Genomic_DNA"/>
</dbReference>
<evidence type="ECO:0000313" key="3">
    <source>
        <dbReference type="Proteomes" id="UP001185792"/>
    </source>
</evidence>
<name>A0ABU4EQU6_WILMA</name>
<accession>A0ABU4EQU6</accession>
<dbReference type="PANTHER" id="PTHR34202">
    <property type="entry name" value="UPF0548 PROTEIN"/>
    <property type="match status" value="1"/>
</dbReference>
<organism evidence="2 3">
    <name type="scientific">Williamsia marianensis</name>
    <dbReference type="NCBI Taxonomy" id="85044"/>
    <lineage>
        <taxon>Bacteria</taxon>
        <taxon>Bacillati</taxon>
        <taxon>Actinomycetota</taxon>
        <taxon>Actinomycetes</taxon>
        <taxon>Mycobacteriales</taxon>
        <taxon>Nocardiaceae</taxon>
        <taxon>Williamsia</taxon>
    </lineage>
</organism>